<evidence type="ECO:0000313" key="2">
    <source>
        <dbReference type="Proteomes" id="UP000070121"/>
    </source>
</evidence>
<keyword evidence="2" id="KW-1185">Reference proteome</keyword>
<dbReference type="AlphaFoldDB" id="A0A135V8A5"/>
<reference evidence="1 2" key="1">
    <citation type="submission" date="2014-02" db="EMBL/GenBank/DDBJ databases">
        <title>The genome sequence of Colletotrichum salicis CBS 607.94.</title>
        <authorList>
            <person name="Baroncelli R."/>
            <person name="Thon M.R."/>
        </authorList>
    </citation>
    <scope>NUCLEOTIDE SEQUENCE [LARGE SCALE GENOMIC DNA]</scope>
    <source>
        <strain evidence="1 2">CBS 607.94</strain>
    </source>
</reference>
<organism evidence="1 2">
    <name type="scientific">Colletotrichum salicis</name>
    <dbReference type="NCBI Taxonomy" id="1209931"/>
    <lineage>
        <taxon>Eukaryota</taxon>
        <taxon>Fungi</taxon>
        <taxon>Dikarya</taxon>
        <taxon>Ascomycota</taxon>
        <taxon>Pezizomycotina</taxon>
        <taxon>Sordariomycetes</taxon>
        <taxon>Hypocreomycetidae</taxon>
        <taxon>Glomerellales</taxon>
        <taxon>Glomerellaceae</taxon>
        <taxon>Colletotrichum</taxon>
        <taxon>Colletotrichum acutatum species complex</taxon>
    </lineage>
</organism>
<evidence type="ECO:0000313" key="1">
    <source>
        <dbReference type="EMBL" id="KXH68979.1"/>
    </source>
</evidence>
<dbReference type="EMBL" id="JFFI01000192">
    <property type="protein sequence ID" value="KXH68979.1"/>
    <property type="molecule type" value="Genomic_DNA"/>
</dbReference>
<proteinExistence type="predicted"/>
<comment type="caution">
    <text evidence="1">The sequence shown here is derived from an EMBL/GenBank/DDBJ whole genome shotgun (WGS) entry which is preliminary data.</text>
</comment>
<dbReference type="Proteomes" id="UP000070121">
    <property type="component" value="Unassembled WGS sequence"/>
</dbReference>
<accession>A0A135V8A5</accession>
<protein>
    <submittedName>
        <fullName evidence="1">Uncharacterized protein</fullName>
    </submittedName>
</protein>
<gene>
    <name evidence="1" type="ORF">CSAL01_08627</name>
</gene>
<sequence length="292" mass="32964">MAPQTKPHSSIILHLDMAGLPCPSSHDPRIPSARLVMLIMCLHVASSLKDAAVCGTPRNITGENPDTLLRCQSCWNDLKQYFRANPHTLHIFISREVHNVHKSPKQRMGALYFAGCTDNRRQITTAQWSKVSVPKGTGTREHRKHREHSVCHEVQYRTLRRTLWKSQAAIQCQMPWAAGGLGLVALNTQTARISSSRPPDYTRASVLVKTGDDWARGRPTASLDPGDHEICSDSYRTCKLWHHCPGEWHQVWPREKSRRGDVKGDVKVRVCFPPNAVIWPPPPCAVRRHHSV</sequence>
<name>A0A135V8A5_9PEZI</name>